<gene>
    <name evidence="1" type="ORF">GCM10012287_22530</name>
</gene>
<dbReference type="Pfam" id="PF13826">
    <property type="entry name" value="Monooxy_af470-like"/>
    <property type="match status" value="1"/>
</dbReference>
<evidence type="ECO:0008006" key="3">
    <source>
        <dbReference type="Google" id="ProtNLM"/>
    </source>
</evidence>
<protein>
    <recommendedName>
        <fullName evidence="3">DUF4188 domain-containing protein</fullName>
    </recommendedName>
</protein>
<sequence>MAANVQDGRKTAAAQGDIVVFLVGMRINKLWAVRSWLPVFTAMPRMLKELSKDASSGLLGFRVQLGGLREFSVRQYWKSEEALFAYASAADKEHRPAWAAYNRRARDGGAAVGVWHETYAVPAGRYEAVYVNMPPYGLGAAHGVEPVGRRGERAADRMWSGRVEG</sequence>
<accession>A0ABQ2M7H4</accession>
<evidence type="ECO:0000313" key="2">
    <source>
        <dbReference type="Proteomes" id="UP000631535"/>
    </source>
</evidence>
<name>A0ABQ2M7H4_9ACTN</name>
<dbReference type="EMBL" id="BMMP01000006">
    <property type="protein sequence ID" value="GGO48170.1"/>
    <property type="molecule type" value="Genomic_DNA"/>
</dbReference>
<dbReference type="InterPro" id="IPR025444">
    <property type="entry name" value="Monooxy_af470"/>
</dbReference>
<dbReference type="Proteomes" id="UP000631535">
    <property type="component" value="Unassembled WGS sequence"/>
</dbReference>
<keyword evidence="2" id="KW-1185">Reference proteome</keyword>
<dbReference type="RefSeq" id="WP_189036957.1">
    <property type="nucleotide sequence ID" value="NZ_BMMP01000006.1"/>
</dbReference>
<evidence type="ECO:0000313" key="1">
    <source>
        <dbReference type="EMBL" id="GGO48170.1"/>
    </source>
</evidence>
<reference evidence="2" key="1">
    <citation type="journal article" date="2019" name="Int. J. Syst. Evol. Microbiol.">
        <title>The Global Catalogue of Microorganisms (GCM) 10K type strain sequencing project: providing services to taxonomists for standard genome sequencing and annotation.</title>
        <authorList>
            <consortium name="The Broad Institute Genomics Platform"/>
            <consortium name="The Broad Institute Genome Sequencing Center for Infectious Disease"/>
            <person name="Wu L."/>
            <person name="Ma J."/>
        </authorList>
    </citation>
    <scope>NUCLEOTIDE SEQUENCE [LARGE SCALE GENOMIC DNA]</scope>
    <source>
        <strain evidence="2">CGMCC 4.7178</strain>
    </source>
</reference>
<organism evidence="1 2">
    <name type="scientific">Streptomyces daqingensis</name>
    <dbReference type="NCBI Taxonomy" id="1472640"/>
    <lineage>
        <taxon>Bacteria</taxon>
        <taxon>Bacillati</taxon>
        <taxon>Actinomycetota</taxon>
        <taxon>Actinomycetes</taxon>
        <taxon>Kitasatosporales</taxon>
        <taxon>Streptomycetaceae</taxon>
        <taxon>Streptomyces</taxon>
    </lineage>
</organism>
<comment type="caution">
    <text evidence="1">The sequence shown here is derived from an EMBL/GenBank/DDBJ whole genome shotgun (WGS) entry which is preliminary data.</text>
</comment>
<proteinExistence type="predicted"/>